<gene>
    <name evidence="2" type="ORF">S12H4_50530</name>
</gene>
<dbReference type="EMBL" id="BARW01031830">
    <property type="protein sequence ID" value="GAJ06677.1"/>
    <property type="molecule type" value="Genomic_DNA"/>
</dbReference>
<keyword evidence="1" id="KW-1133">Transmembrane helix</keyword>
<protein>
    <submittedName>
        <fullName evidence="2">Uncharacterized protein</fullName>
    </submittedName>
</protein>
<proteinExistence type="predicted"/>
<keyword evidence="1" id="KW-0812">Transmembrane</keyword>
<dbReference type="AlphaFoldDB" id="X1UST5"/>
<feature type="non-terminal residue" evidence="2">
    <location>
        <position position="97"/>
    </location>
</feature>
<evidence type="ECO:0000256" key="1">
    <source>
        <dbReference type="SAM" id="Phobius"/>
    </source>
</evidence>
<name>X1UST5_9ZZZZ</name>
<accession>X1UST5</accession>
<feature type="transmembrane region" description="Helical" evidence="1">
    <location>
        <begin position="6"/>
        <end position="23"/>
    </location>
</feature>
<reference evidence="2" key="1">
    <citation type="journal article" date="2014" name="Front. Microbiol.">
        <title>High frequency of phylogenetically diverse reductive dehalogenase-homologous genes in deep subseafloor sedimentary metagenomes.</title>
        <authorList>
            <person name="Kawai M."/>
            <person name="Futagami T."/>
            <person name="Toyoda A."/>
            <person name="Takaki Y."/>
            <person name="Nishi S."/>
            <person name="Hori S."/>
            <person name="Arai W."/>
            <person name="Tsubouchi T."/>
            <person name="Morono Y."/>
            <person name="Uchiyama I."/>
            <person name="Ito T."/>
            <person name="Fujiyama A."/>
            <person name="Inagaki F."/>
            <person name="Takami H."/>
        </authorList>
    </citation>
    <scope>NUCLEOTIDE SEQUENCE</scope>
    <source>
        <strain evidence="2">Expedition CK06-06</strain>
    </source>
</reference>
<sequence length="97" mass="10301">MVVTTLIIILLAIVAVGIVWVVVKNIISKGKEDISLTGLTLDLEILRASVDEDTRILSVTVKRKSGEGTLIGINFVISDGDNSVVVRKDAARANSGL</sequence>
<organism evidence="2">
    <name type="scientific">marine sediment metagenome</name>
    <dbReference type="NCBI Taxonomy" id="412755"/>
    <lineage>
        <taxon>unclassified sequences</taxon>
        <taxon>metagenomes</taxon>
        <taxon>ecological metagenomes</taxon>
    </lineage>
</organism>
<comment type="caution">
    <text evidence="2">The sequence shown here is derived from an EMBL/GenBank/DDBJ whole genome shotgun (WGS) entry which is preliminary data.</text>
</comment>
<evidence type="ECO:0000313" key="2">
    <source>
        <dbReference type="EMBL" id="GAJ06677.1"/>
    </source>
</evidence>
<keyword evidence="1" id="KW-0472">Membrane</keyword>